<dbReference type="Proteomes" id="UP000824208">
    <property type="component" value="Unassembled WGS sequence"/>
</dbReference>
<comment type="caution">
    <text evidence="6">The sequence shown here is derived from an EMBL/GenBank/DDBJ whole genome shotgun (WGS) entry which is preliminary data.</text>
</comment>
<reference evidence="6" key="2">
    <citation type="submission" date="2021-04" db="EMBL/GenBank/DDBJ databases">
        <authorList>
            <person name="Gilroy R."/>
        </authorList>
    </citation>
    <scope>NUCLEOTIDE SEQUENCE</scope>
    <source>
        <strain evidence="6">CHK189-11263</strain>
    </source>
</reference>
<dbReference type="PROSITE" id="PS00211">
    <property type="entry name" value="ABC_TRANSPORTER_1"/>
    <property type="match status" value="1"/>
</dbReference>
<dbReference type="InterPro" id="IPR050319">
    <property type="entry name" value="ABC_transp_ATP-bind"/>
</dbReference>
<dbReference type="Gene3D" id="3.40.50.300">
    <property type="entry name" value="P-loop containing nucleotide triphosphate hydrolases"/>
    <property type="match status" value="1"/>
</dbReference>
<comment type="similarity">
    <text evidence="1">Belongs to the ABC transporter superfamily.</text>
</comment>
<dbReference type="PANTHER" id="PTHR43776:SF7">
    <property type="entry name" value="D,D-DIPEPTIDE TRANSPORT ATP-BINDING PROTEIN DDPF-RELATED"/>
    <property type="match status" value="1"/>
</dbReference>
<keyword evidence="3" id="KW-0547">Nucleotide-binding</keyword>
<dbReference type="GO" id="GO:0005524">
    <property type="term" value="F:ATP binding"/>
    <property type="evidence" value="ECO:0007669"/>
    <property type="project" value="UniProtKB-KW"/>
</dbReference>
<dbReference type="CDD" id="cd03257">
    <property type="entry name" value="ABC_NikE_OppD_transporters"/>
    <property type="match status" value="1"/>
</dbReference>
<keyword evidence="2" id="KW-0813">Transport</keyword>
<dbReference type="GO" id="GO:0055085">
    <property type="term" value="P:transmembrane transport"/>
    <property type="evidence" value="ECO:0007669"/>
    <property type="project" value="UniProtKB-ARBA"/>
</dbReference>
<evidence type="ECO:0000256" key="4">
    <source>
        <dbReference type="ARBA" id="ARBA00022840"/>
    </source>
</evidence>
<dbReference type="NCBIfam" id="TIGR01727">
    <property type="entry name" value="oligo_HPY"/>
    <property type="match status" value="1"/>
</dbReference>
<dbReference type="GO" id="GO:0016887">
    <property type="term" value="F:ATP hydrolysis activity"/>
    <property type="evidence" value="ECO:0007669"/>
    <property type="project" value="InterPro"/>
</dbReference>
<evidence type="ECO:0000256" key="3">
    <source>
        <dbReference type="ARBA" id="ARBA00022741"/>
    </source>
</evidence>
<dbReference type="SUPFAM" id="SSF52540">
    <property type="entry name" value="P-loop containing nucleoside triphosphate hydrolases"/>
    <property type="match status" value="1"/>
</dbReference>
<sequence length="333" mass="36872">MAEELLRVEHLCKSFPVKGRRGPGIQAVRDVSFSIRRGETLGLVGESGCGKTTLGRTLLRLHEPTSGRILYRGTTLFARDLGPDGRPGRTEAVDMLPYRRQMQIIFQDPSSSLDPRMTAGEIIGEAIDIHHLAQNRAQRTRRIRELLELVGLRGEDAGRYPHAFSGGQQQRVGIARALAVEPEFLVCDEPISALDVSIQAQVVNLLEDMQRELKLTYLFIAHDLSVVRHISQRIGVMYLGSLVELAGSGELIRRPLHPYTQVLLSAVPTPDPRAGRGRIVLQGEIPSPLEPPPGCPFHPRCPRAVPACARHYPPMREITPGHFAACHRAEESE</sequence>
<dbReference type="GO" id="GO:0015833">
    <property type="term" value="P:peptide transport"/>
    <property type="evidence" value="ECO:0007669"/>
    <property type="project" value="InterPro"/>
</dbReference>
<dbReference type="InterPro" id="IPR013563">
    <property type="entry name" value="Oligopep_ABC_C"/>
</dbReference>
<dbReference type="AlphaFoldDB" id="A0A9D2MB35"/>
<proteinExistence type="inferred from homology"/>
<dbReference type="Pfam" id="PF00005">
    <property type="entry name" value="ABC_tran"/>
    <property type="match status" value="1"/>
</dbReference>
<organism evidence="6 7">
    <name type="scientific">Candidatus Flavonifractor intestinipullorum</name>
    <dbReference type="NCBI Taxonomy" id="2838587"/>
    <lineage>
        <taxon>Bacteria</taxon>
        <taxon>Bacillati</taxon>
        <taxon>Bacillota</taxon>
        <taxon>Clostridia</taxon>
        <taxon>Eubacteriales</taxon>
        <taxon>Oscillospiraceae</taxon>
        <taxon>Flavonifractor</taxon>
    </lineage>
</organism>
<dbReference type="InterPro" id="IPR003593">
    <property type="entry name" value="AAA+_ATPase"/>
</dbReference>
<dbReference type="Pfam" id="PF08352">
    <property type="entry name" value="oligo_HPY"/>
    <property type="match status" value="1"/>
</dbReference>
<feature type="domain" description="ABC transporter" evidence="5">
    <location>
        <begin position="6"/>
        <end position="264"/>
    </location>
</feature>
<dbReference type="PANTHER" id="PTHR43776">
    <property type="entry name" value="TRANSPORT ATP-BINDING PROTEIN"/>
    <property type="match status" value="1"/>
</dbReference>
<dbReference type="SMART" id="SM00382">
    <property type="entry name" value="AAA"/>
    <property type="match status" value="1"/>
</dbReference>
<evidence type="ECO:0000313" key="6">
    <source>
        <dbReference type="EMBL" id="HJB57377.1"/>
    </source>
</evidence>
<evidence type="ECO:0000259" key="5">
    <source>
        <dbReference type="PROSITE" id="PS50893"/>
    </source>
</evidence>
<evidence type="ECO:0000313" key="7">
    <source>
        <dbReference type="Proteomes" id="UP000824208"/>
    </source>
</evidence>
<dbReference type="EMBL" id="DWYC01000062">
    <property type="protein sequence ID" value="HJB57377.1"/>
    <property type="molecule type" value="Genomic_DNA"/>
</dbReference>
<reference evidence="6" key="1">
    <citation type="journal article" date="2021" name="PeerJ">
        <title>Extensive microbial diversity within the chicken gut microbiome revealed by metagenomics and culture.</title>
        <authorList>
            <person name="Gilroy R."/>
            <person name="Ravi A."/>
            <person name="Getino M."/>
            <person name="Pursley I."/>
            <person name="Horton D.L."/>
            <person name="Alikhan N.F."/>
            <person name="Baker D."/>
            <person name="Gharbi K."/>
            <person name="Hall N."/>
            <person name="Watson M."/>
            <person name="Adriaenssens E.M."/>
            <person name="Foster-Nyarko E."/>
            <person name="Jarju S."/>
            <person name="Secka A."/>
            <person name="Antonio M."/>
            <person name="Oren A."/>
            <person name="Chaudhuri R.R."/>
            <person name="La Ragione R."/>
            <person name="Hildebrand F."/>
            <person name="Pallen M.J."/>
        </authorList>
    </citation>
    <scope>NUCLEOTIDE SEQUENCE</scope>
    <source>
        <strain evidence="6">CHK189-11263</strain>
    </source>
</reference>
<protein>
    <submittedName>
        <fullName evidence="6">ABC transporter ATP-binding protein</fullName>
    </submittedName>
</protein>
<name>A0A9D2MB35_9FIRM</name>
<dbReference type="InterPro" id="IPR017871">
    <property type="entry name" value="ABC_transporter-like_CS"/>
</dbReference>
<evidence type="ECO:0000256" key="1">
    <source>
        <dbReference type="ARBA" id="ARBA00005417"/>
    </source>
</evidence>
<dbReference type="FunFam" id="3.40.50.300:FF:000016">
    <property type="entry name" value="Oligopeptide ABC transporter ATP-binding component"/>
    <property type="match status" value="1"/>
</dbReference>
<accession>A0A9D2MB35</accession>
<evidence type="ECO:0000256" key="2">
    <source>
        <dbReference type="ARBA" id="ARBA00022448"/>
    </source>
</evidence>
<dbReference type="InterPro" id="IPR003439">
    <property type="entry name" value="ABC_transporter-like_ATP-bd"/>
</dbReference>
<gene>
    <name evidence="6" type="ORF">H9714_07490</name>
</gene>
<dbReference type="InterPro" id="IPR027417">
    <property type="entry name" value="P-loop_NTPase"/>
</dbReference>
<keyword evidence="4 6" id="KW-0067">ATP-binding</keyword>
<dbReference type="PROSITE" id="PS50893">
    <property type="entry name" value="ABC_TRANSPORTER_2"/>
    <property type="match status" value="1"/>
</dbReference>